<dbReference type="Proteomes" id="UP001147782">
    <property type="component" value="Unassembled WGS sequence"/>
</dbReference>
<keyword evidence="2" id="KW-1185">Reference proteome</keyword>
<evidence type="ECO:0000313" key="2">
    <source>
        <dbReference type="Proteomes" id="UP001147782"/>
    </source>
</evidence>
<dbReference type="RefSeq" id="XP_056557526.1">
    <property type="nucleotide sequence ID" value="XM_056695314.1"/>
</dbReference>
<name>A0A9W9SKA0_9EURO</name>
<organism evidence="1 2">
    <name type="scientific">Penicillium cataractarum</name>
    <dbReference type="NCBI Taxonomy" id="2100454"/>
    <lineage>
        <taxon>Eukaryota</taxon>
        <taxon>Fungi</taxon>
        <taxon>Dikarya</taxon>
        <taxon>Ascomycota</taxon>
        <taxon>Pezizomycotina</taxon>
        <taxon>Eurotiomycetes</taxon>
        <taxon>Eurotiomycetidae</taxon>
        <taxon>Eurotiales</taxon>
        <taxon>Aspergillaceae</taxon>
        <taxon>Penicillium</taxon>
    </lineage>
</organism>
<evidence type="ECO:0000313" key="1">
    <source>
        <dbReference type="EMBL" id="KAJ5379955.1"/>
    </source>
</evidence>
<proteinExistence type="predicted"/>
<protein>
    <submittedName>
        <fullName evidence="1">Uncharacterized protein</fullName>
    </submittedName>
</protein>
<reference evidence="1" key="1">
    <citation type="submission" date="2022-11" db="EMBL/GenBank/DDBJ databases">
        <authorList>
            <person name="Petersen C."/>
        </authorList>
    </citation>
    <scope>NUCLEOTIDE SEQUENCE</scope>
    <source>
        <strain evidence="1">IBT 29864</strain>
    </source>
</reference>
<dbReference type="OrthoDB" id="73875at2759"/>
<accession>A0A9W9SKA0</accession>
<dbReference type="AlphaFoldDB" id="A0A9W9SKA0"/>
<dbReference type="GeneID" id="81434491"/>
<gene>
    <name evidence="1" type="ORF">N7496_002383</name>
</gene>
<dbReference type="EMBL" id="JAPZBS010000002">
    <property type="protein sequence ID" value="KAJ5379955.1"/>
    <property type="molecule type" value="Genomic_DNA"/>
</dbReference>
<comment type="caution">
    <text evidence="1">The sequence shown here is derived from an EMBL/GenBank/DDBJ whole genome shotgun (WGS) entry which is preliminary data.</text>
</comment>
<reference evidence="1" key="2">
    <citation type="journal article" date="2023" name="IMA Fungus">
        <title>Comparative genomic study of the Penicillium genus elucidates a diverse pangenome and 15 lateral gene transfer events.</title>
        <authorList>
            <person name="Petersen C."/>
            <person name="Sorensen T."/>
            <person name="Nielsen M.R."/>
            <person name="Sondergaard T.E."/>
            <person name="Sorensen J.L."/>
            <person name="Fitzpatrick D.A."/>
            <person name="Frisvad J.C."/>
            <person name="Nielsen K.L."/>
        </authorList>
    </citation>
    <scope>NUCLEOTIDE SEQUENCE</scope>
    <source>
        <strain evidence="1">IBT 29864</strain>
    </source>
</reference>
<sequence length="87" mass="9666">MFEKRDDTFDNEIEVYHIRCDAMSVNVSACLSIFKGGAANTIVKMPKGIGAGLYARVISLVPLGTQKRDISARSLLDTYELTVDYDF</sequence>